<dbReference type="AlphaFoldDB" id="A0A4U0ZHD9"/>
<keyword evidence="3" id="KW-1185">Reference proteome</keyword>
<dbReference type="EMBL" id="SWCO01000003">
    <property type="protein sequence ID" value="TKB03916.1"/>
    <property type="molecule type" value="Genomic_DNA"/>
</dbReference>
<feature type="region of interest" description="Disordered" evidence="1">
    <location>
        <begin position="1"/>
        <end position="34"/>
    </location>
</feature>
<dbReference type="InterPro" id="IPR006429">
    <property type="entry name" value="Phage_lambda_portal"/>
</dbReference>
<dbReference type="Proteomes" id="UP000305471">
    <property type="component" value="Unassembled WGS sequence"/>
</dbReference>
<evidence type="ECO:0000256" key="1">
    <source>
        <dbReference type="SAM" id="MobiDB-lite"/>
    </source>
</evidence>
<protein>
    <submittedName>
        <fullName evidence="2">Phage portal protein</fullName>
    </submittedName>
</protein>
<comment type="caution">
    <text evidence="2">The sequence shown here is derived from an EMBL/GenBank/DDBJ whole genome shotgun (WGS) entry which is preliminary data.</text>
</comment>
<evidence type="ECO:0000313" key="3">
    <source>
        <dbReference type="Proteomes" id="UP000305471"/>
    </source>
</evidence>
<dbReference type="RefSeq" id="WP_136781625.1">
    <property type="nucleotide sequence ID" value="NZ_SWCO01000003.1"/>
</dbReference>
<dbReference type="NCBIfam" id="TIGR01539">
    <property type="entry name" value="portal_lambda"/>
    <property type="match status" value="1"/>
</dbReference>
<dbReference type="Pfam" id="PF05136">
    <property type="entry name" value="Phage_portal_2"/>
    <property type="match status" value="1"/>
</dbReference>
<sequence>MFNLFKKSKGETERVEPVLGKGAGSSRDRQRHKLHAQERFAAAKSPRISSNNFFGSGLSIDETLRRDLSRIKAASRKAGEDVGYMKRFFSMVQTHVVGDKGPRLHAEVRGNDGNLDRVANQSIEKAFAKWCKIGVCEISGRMDFIGAMQLIAKTVCQDGDIIIRHIHGAPNKFGYAIQLIEADLLDATLNKDLGNGVRIKMGVEIDKWGRHVAYHLLTNHPGEHTWRHDNTGKRYVRIPADEIILPFPMFRPGQTRGVPWAHASLLDFHDIGGYRESALVGSRVAASNMVIYERDPEQEAPEEEDEGDFIFELEPGGAAITPEGYRAKETNFQHHGDSVEGFQKASLKGAFAGVDVNYNTGANDYEGVSWSSLRQAVLEDREHWKRLQGWLISQVVGAIYQRWLKHALLNGAIDNLRGYDLERSVDAFSFKGRRWQWVDPLKDEQAIGAAMDNFTVNPMDVLNEKGVDVDEMAEGWQQYLQILGPAMELAKGFGIGKGAKVAAAANKNAPKNDEEEGEQ</sequence>
<dbReference type="GO" id="GO:0005198">
    <property type="term" value="F:structural molecule activity"/>
    <property type="evidence" value="ECO:0007669"/>
    <property type="project" value="InterPro"/>
</dbReference>
<reference evidence="2 3" key="1">
    <citation type="submission" date="2019-04" db="EMBL/GenBank/DDBJ databases">
        <title>Alteromonas portus sp. nov., an alginate lyase-excreting marine bacterium.</title>
        <authorList>
            <person name="Huang H."/>
            <person name="Mo K."/>
            <person name="Bao S."/>
        </authorList>
    </citation>
    <scope>NUCLEOTIDE SEQUENCE [LARGE SCALE GENOMIC DNA]</scope>
    <source>
        <strain evidence="2 3">HB161718</strain>
    </source>
</reference>
<proteinExistence type="predicted"/>
<dbReference type="GO" id="GO:0019068">
    <property type="term" value="P:virion assembly"/>
    <property type="evidence" value="ECO:0007669"/>
    <property type="project" value="InterPro"/>
</dbReference>
<gene>
    <name evidence="2" type="ORF">E5672_07455</name>
</gene>
<name>A0A4U0ZHD9_9ALTE</name>
<evidence type="ECO:0000313" key="2">
    <source>
        <dbReference type="EMBL" id="TKB03916.1"/>
    </source>
</evidence>
<dbReference type="OrthoDB" id="622132at2"/>
<organism evidence="2 3">
    <name type="scientific">Alteromonas portus</name>
    <dbReference type="NCBI Taxonomy" id="2565549"/>
    <lineage>
        <taxon>Bacteria</taxon>
        <taxon>Pseudomonadati</taxon>
        <taxon>Pseudomonadota</taxon>
        <taxon>Gammaproteobacteria</taxon>
        <taxon>Alteromonadales</taxon>
        <taxon>Alteromonadaceae</taxon>
        <taxon>Alteromonas/Salinimonas group</taxon>
        <taxon>Alteromonas</taxon>
    </lineage>
</organism>
<accession>A0A4U0ZHD9</accession>